<reference evidence="1 2" key="1">
    <citation type="submission" date="2020-08" db="EMBL/GenBank/DDBJ databases">
        <authorList>
            <person name="Liu C."/>
            <person name="Sun Q."/>
        </authorList>
    </citation>
    <scope>NUCLEOTIDE SEQUENCE [LARGE SCALE GENOMIC DNA]</scope>
    <source>
        <strain evidence="1 2">NSJ-62</strain>
    </source>
</reference>
<dbReference type="RefSeq" id="WP_009258904.1">
    <property type="nucleotide sequence ID" value="NZ_CP060490.1"/>
</dbReference>
<accession>A0A7G9B692</accession>
<dbReference type="AlphaFoldDB" id="A0A7G9B692"/>
<proteinExistence type="predicted"/>
<keyword evidence="2" id="KW-1185">Reference proteome</keyword>
<sequence>MNEMSVRTWQERFRAGDFSSRDRAVQCEAGWYDWFCRDDALAGRLKKISSVVLGITDPFILDNYYVWFKNNCPLEGPLYDDVRFEPLTGERDGKYFLVALDSHHELIKWTLYTERYGYDAPEFCCGNVREMTAYINAMAPELAQGIQPRFVLEKAAVGEYVRQHEGKAAYSIRREGDHLFAYQSSRDWKYRTVAVSDSPENVPQGFPAERAEQHGMLYVFPSKAPALDRADYVVRRAQRRKEQTR</sequence>
<dbReference type="KEGG" id="ohi:H8790_03275"/>
<protein>
    <submittedName>
        <fullName evidence="1">Uncharacterized protein</fullName>
    </submittedName>
</protein>
<evidence type="ECO:0000313" key="2">
    <source>
        <dbReference type="Proteomes" id="UP000515960"/>
    </source>
</evidence>
<gene>
    <name evidence="1" type="ORF">H8790_03275</name>
</gene>
<dbReference type="Proteomes" id="UP000515960">
    <property type="component" value="Chromosome"/>
</dbReference>
<dbReference type="CDD" id="cd22818">
    <property type="entry name" value="AcrIIA11"/>
    <property type="match status" value="1"/>
</dbReference>
<dbReference type="EMBL" id="CP060490">
    <property type="protein sequence ID" value="QNL45073.1"/>
    <property type="molecule type" value="Genomic_DNA"/>
</dbReference>
<organism evidence="1 2">
    <name type="scientific">Oscillibacter hominis</name>
    <dbReference type="NCBI Taxonomy" id="2763056"/>
    <lineage>
        <taxon>Bacteria</taxon>
        <taxon>Bacillati</taxon>
        <taxon>Bacillota</taxon>
        <taxon>Clostridia</taxon>
        <taxon>Eubacteriales</taxon>
        <taxon>Oscillospiraceae</taxon>
        <taxon>Oscillibacter</taxon>
    </lineage>
</organism>
<name>A0A7G9B692_9FIRM</name>
<evidence type="ECO:0000313" key="1">
    <source>
        <dbReference type="EMBL" id="QNL45073.1"/>
    </source>
</evidence>